<dbReference type="Gene3D" id="3.30.70.1070">
    <property type="entry name" value="Sporulation related repeat"/>
    <property type="match status" value="1"/>
</dbReference>
<keyword evidence="3" id="KW-1185">Reference proteome</keyword>
<reference evidence="3" key="1">
    <citation type="journal article" date="2021" name="Syst. Appl. Microbiol.">
        <title>Roseomonas hellenica sp. nov., isolated from roots of wild-growing Alkanna tinctoria.</title>
        <authorList>
            <person name="Rat A."/>
            <person name="Naranjo H.D."/>
            <person name="Lebbe L."/>
            <person name="Cnockaert M."/>
            <person name="Krigas N."/>
            <person name="Grigoriadou K."/>
            <person name="Maloupa E."/>
            <person name="Willems A."/>
        </authorList>
    </citation>
    <scope>NUCLEOTIDE SEQUENCE [LARGE SCALE GENOMIC DNA]</scope>
    <source>
        <strain evidence="3">LMG 31523</strain>
    </source>
</reference>
<dbReference type="InterPro" id="IPR007730">
    <property type="entry name" value="SPOR-like_dom"/>
</dbReference>
<dbReference type="InterPro" id="IPR036680">
    <property type="entry name" value="SPOR-like_sf"/>
</dbReference>
<dbReference type="Pfam" id="PF05036">
    <property type="entry name" value="SPOR"/>
    <property type="match status" value="1"/>
</dbReference>
<dbReference type="Proteomes" id="UP001196870">
    <property type="component" value="Unassembled WGS sequence"/>
</dbReference>
<gene>
    <name evidence="2" type="ORF">GXW71_30815</name>
</gene>
<accession>A0ABS5F890</accession>
<evidence type="ECO:0000259" key="1">
    <source>
        <dbReference type="PROSITE" id="PS51724"/>
    </source>
</evidence>
<feature type="domain" description="SPOR" evidence="1">
    <location>
        <begin position="45"/>
        <end position="127"/>
    </location>
</feature>
<protein>
    <submittedName>
        <fullName evidence="2">SPOR domain-containing protein</fullName>
    </submittedName>
</protein>
<dbReference type="SUPFAM" id="SSF110997">
    <property type="entry name" value="Sporulation related repeat"/>
    <property type="match status" value="1"/>
</dbReference>
<feature type="non-terminal residue" evidence="2">
    <location>
        <position position="1"/>
    </location>
</feature>
<proteinExistence type="predicted"/>
<comment type="caution">
    <text evidence="2">The sequence shown here is derived from an EMBL/GenBank/DDBJ whole genome shotgun (WGS) entry which is preliminary data.</text>
</comment>
<dbReference type="RefSeq" id="WP_211856794.1">
    <property type="nucleotide sequence ID" value="NZ_JAAGBB010000068.1"/>
</dbReference>
<dbReference type="EMBL" id="JAAGBB010000068">
    <property type="protein sequence ID" value="MBR0668782.1"/>
    <property type="molecule type" value="Genomic_DNA"/>
</dbReference>
<dbReference type="PROSITE" id="PS51724">
    <property type="entry name" value="SPOR"/>
    <property type="match status" value="1"/>
</dbReference>
<sequence>PQPRYLVGQPYRLGGVWSYPAENFALAETGIAQASTLPAAQRPTAGGRANWGVQVGAFSSENVARNAAGQVRDQIALLGSRTDVQPVAAGRTRLYRARVTGLSRDAAEAACSRLRSRGNRDCSVVAPGA</sequence>
<organism evidence="2 3">
    <name type="scientific">Plastoroseomonas hellenica</name>
    <dbReference type="NCBI Taxonomy" id="2687306"/>
    <lineage>
        <taxon>Bacteria</taxon>
        <taxon>Pseudomonadati</taxon>
        <taxon>Pseudomonadota</taxon>
        <taxon>Alphaproteobacteria</taxon>
        <taxon>Acetobacterales</taxon>
        <taxon>Acetobacteraceae</taxon>
        <taxon>Plastoroseomonas</taxon>
    </lineage>
</organism>
<evidence type="ECO:0000313" key="2">
    <source>
        <dbReference type="EMBL" id="MBR0668782.1"/>
    </source>
</evidence>
<name>A0ABS5F890_9PROT</name>
<evidence type="ECO:0000313" key="3">
    <source>
        <dbReference type="Proteomes" id="UP001196870"/>
    </source>
</evidence>